<gene>
    <name evidence="2" type="ORF">MAGMO_2881</name>
</gene>
<dbReference type="Gene3D" id="3.30.420.40">
    <property type="match status" value="2"/>
</dbReference>
<dbReference type="PANTHER" id="PTHR11735:SF11">
    <property type="entry name" value="TRNA THREONYLCARBAMOYLADENOSINE BIOSYNTHESIS PROTEIN TSAB"/>
    <property type="match status" value="1"/>
</dbReference>
<organism evidence="2">
    <name type="scientific">Magnetococcus massalia (strain MO-1)</name>
    <dbReference type="NCBI Taxonomy" id="451514"/>
    <lineage>
        <taxon>Bacteria</taxon>
        <taxon>Pseudomonadati</taxon>
        <taxon>Pseudomonadota</taxon>
        <taxon>Magnetococcia</taxon>
        <taxon>Magnetococcales</taxon>
        <taxon>Magnetococcaceae</taxon>
        <taxon>Magnetococcus</taxon>
    </lineage>
</organism>
<dbReference type="InterPro" id="IPR022496">
    <property type="entry name" value="T6A_TsaB"/>
</dbReference>
<name>A0A1S7LK88_MAGMO</name>
<reference evidence="2" key="1">
    <citation type="submission" date="2015-04" db="EMBL/GenBank/DDBJ databases">
        <authorList>
            <person name="Syromyatnikov M.Y."/>
            <person name="Popov V.N."/>
        </authorList>
    </citation>
    <scope>NUCLEOTIDE SEQUENCE</scope>
    <source>
        <strain evidence="2">MO-1</strain>
    </source>
</reference>
<dbReference type="GO" id="GO:0002949">
    <property type="term" value="P:tRNA threonylcarbamoyladenosine modification"/>
    <property type="evidence" value="ECO:0007669"/>
    <property type="project" value="InterPro"/>
</dbReference>
<proteinExistence type="predicted"/>
<dbReference type="InterPro" id="IPR043129">
    <property type="entry name" value="ATPase_NBD"/>
</dbReference>
<protein>
    <submittedName>
        <fullName evidence="2">Putative Peptidase M22, glycoprotease</fullName>
    </submittedName>
</protein>
<accession>A0A1S7LK88</accession>
<dbReference type="PANTHER" id="PTHR11735">
    <property type="entry name" value="TRNA N6-ADENOSINE THREONYLCARBAMOYLTRANSFERASE"/>
    <property type="match status" value="1"/>
</dbReference>
<keyword evidence="2" id="KW-0645">Protease</keyword>
<dbReference type="EMBL" id="LO017727">
    <property type="protein sequence ID" value="CRH07028.1"/>
    <property type="molecule type" value="Genomic_DNA"/>
</dbReference>
<dbReference type="InterPro" id="IPR000905">
    <property type="entry name" value="Gcp-like_dom"/>
</dbReference>
<feature type="domain" description="Gcp-like" evidence="1">
    <location>
        <begin position="45"/>
        <end position="159"/>
    </location>
</feature>
<dbReference type="Pfam" id="PF00814">
    <property type="entry name" value="TsaD"/>
    <property type="match status" value="1"/>
</dbReference>
<dbReference type="SUPFAM" id="SSF53067">
    <property type="entry name" value="Actin-like ATPase domain"/>
    <property type="match status" value="2"/>
</dbReference>
<dbReference type="NCBIfam" id="TIGR03725">
    <property type="entry name" value="T6A_YeaZ"/>
    <property type="match status" value="1"/>
</dbReference>
<dbReference type="AlphaFoldDB" id="A0A1S7LK88"/>
<dbReference type="GO" id="GO:0006508">
    <property type="term" value="P:proteolysis"/>
    <property type="evidence" value="ECO:0007669"/>
    <property type="project" value="UniProtKB-KW"/>
</dbReference>
<evidence type="ECO:0000313" key="2">
    <source>
        <dbReference type="EMBL" id="CRH07028.1"/>
    </source>
</evidence>
<keyword evidence="2" id="KW-0378">Hydrolase</keyword>
<dbReference type="GO" id="GO:0008233">
    <property type="term" value="F:peptidase activity"/>
    <property type="evidence" value="ECO:0007669"/>
    <property type="project" value="UniProtKB-KW"/>
</dbReference>
<sequence>MESLTMAEQTPGTTLVLHTATPLASLALVTPDQPPQTRSLVSRGGHLEWLPAAIDEMLDEASLSAARVEQLVVTQGPGSFAGVRIALGFAKGWQLAHNTPIAVVGTLQAIALALPQQSKPLMVLLDARRGELFCQPFSWQAERGYQAVGEVTRHTPEALLEQLPAPHALVGNGVPLLEPLLNSHNHTLLAAEQGEVDPVVLAHRAGQLPSYDNQTNLQPSYLRRAEAEEKRLEREAAELATRGSP</sequence>
<dbReference type="GO" id="GO:0005829">
    <property type="term" value="C:cytosol"/>
    <property type="evidence" value="ECO:0007669"/>
    <property type="project" value="TreeGrafter"/>
</dbReference>
<evidence type="ECO:0000259" key="1">
    <source>
        <dbReference type="Pfam" id="PF00814"/>
    </source>
</evidence>